<dbReference type="Gene3D" id="4.10.800.20">
    <property type="match status" value="1"/>
</dbReference>
<dbReference type="NCBIfam" id="TIGR01429">
    <property type="entry name" value="AMP_deaminase"/>
    <property type="match status" value="1"/>
</dbReference>
<dbReference type="Ensembl" id="ENSSGRT00000017167.1">
    <property type="protein sequence ID" value="ENSSGRP00000015851.1"/>
    <property type="gene ID" value="ENSSGRG00000007068.1"/>
</dbReference>
<organism evidence="12 13">
    <name type="scientific">Sinocyclocheilus grahami</name>
    <name type="common">Dianchi golden-line fish</name>
    <name type="synonym">Barbus grahami</name>
    <dbReference type="NCBI Taxonomy" id="75366"/>
    <lineage>
        <taxon>Eukaryota</taxon>
        <taxon>Metazoa</taxon>
        <taxon>Chordata</taxon>
        <taxon>Craniata</taxon>
        <taxon>Vertebrata</taxon>
        <taxon>Euteleostomi</taxon>
        <taxon>Actinopterygii</taxon>
        <taxon>Neopterygii</taxon>
        <taxon>Teleostei</taxon>
        <taxon>Ostariophysi</taxon>
        <taxon>Cypriniformes</taxon>
        <taxon>Cyprinidae</taxon>
        <taxon>Cyprininae</taxon>
        <taxon>Sinocyclocheilus</taxon>
    </lineage>
</organism>
<dbReference type="PANTHER" id="PTHR11359">
    <property type="entry name" value="AMP DEAMINASE"/>
    <property type="match status" value="1"/>
</dbReference>
<evidence type="ECO:0000256" key="11">
    <source>
        <dbReference type="ARBA" id="ARBA00079810"/>
    </source>
</evidence>
<sequence length="591" mass="68996">MFELVFSHTPQVPFTDLLDAAKCVVKALFIREKYISRSMQSFCRTTTRYLQEELGGQPLDLNTFEEMPESSVSAGGKSFCYRRLQYLSSKFQMHILLNEMKELAAQKKVPHRDFYNIRKVCCPHKYFVDTHIHASSCMNQKHLLRFIKRAMKKYPGEIVHVEQSRGQTLLEVFESMNLTAFDLSVDTLDMHADRNTFHRFDKFNSKYNPIGESILREIFIKTDNHVEGKYFGHIIKEVMADLEESKYQNVELRLSIYGRSRDEWDKLAQWAIKHKVYSDNVRWLVQVPRLFDVYHTKKQLSNFQEMLENIFMPLFEVTVNPSSHPQLHLFLEHVVGFDSVDDESKPEHHIFNLDSPKPVNWTEEDNPPYSYYLYYMYANMTVLNHLRRQRNLNSFVLRPHCGEAGPIHHLVSGFMLSENISHGLLLRKAPVLQYLYYLAQIGIAMSPLSNNSLFLSYHRNPLPEYLSRGLMVSLSTDDPLQFHFTKEPLMEEYSIAAQVWKLSSCDMCELARNSVLMSGFSHQVKSYWLGPHYLKEGQEGTDIRRTNVPDIRVAYRFETLCEELNLITQAVRSEELETVEEQGSLCMGAGR</sequence>
<dbReference type="Proteomes" id="UP000472262">
    <property type="component" value="Unassembled WGS sequence"/>
</dbReference>
<dbReference type="CDD" id="cd01319">
    <property type="entry name" value="AMPD"/>
    <property type="match status" value="1"/>
</dbReference>
<keyword evidence="8" id="KW-0546">Nucleotide metabolism</keyword>
<dbReference type="GO" id="GO:0046033">
    <property type="term" value="P:AMP metabolic process"/>
    <property type="evidence" value="ECO:0007669"/>
    <property type="project" value="TreeGrafter"/>
</dbReference>
<dbReference type="SUPFAM" id="SSF51556">
    <property type="entry name" value="Metallo-dependent hydrolases"/>
    <property type="match status" value="1"/>
</dbReference>
<evidence type="ECO:0000256" key="4">
    <source>
        <dbReference type="ARBA" id="ARBA00012775"/>
    </source>
</evidence>
<gene>
    <name evidence="12" type="primary">ampd2b</name>
</gene>
<comment type="pathway">
    <text evidence="2">Purine metabolism; IMP biosynthesis via salvage pathway; IMP from AMP: step 1/1.</text>
</comment>
<evidence type="ECO:0000256" key="8">
    <source>
        <dbReference type="ARBA" id="ARBA00023080"/>
    </source>
</evidence>
<protein>
    <recommendedName>
        <fullName evidence="10">AMP deaminase 2</fullName>
        <ecNumber evidence="4">3.5.4.6</ecNumber>
    </recommendedName>
    <alternativeName>
        <fullName evidence="11">AMP deaminase isoform L</fullName>
    </alternativeName>
</protein>
<keyword evidence="7" id="KW-0862">Zinc</keyword>
<dbReference type="EC" id="3.5.4.6" evidence="4"/>
<proteinExistence type="inferred from homology"/>
<accession>A0A672KVT6</accession>
<evidence type="ECO:0000256" key="7">
    <source>
        <dbReference type="ARBA" id="ARBA00022833"/>
    </source>
</evidence>
<dbReference type="InterPro" id="IPR032466">
    <property type="entry name" value="Metal_Hydrolase"/>
</dbReference>
<dbReference type="InterPro" id="IPR006650">
    <property type="entry name" value="A/AMP_deam_AS"/>
</dbReference>
<comment type="cofactor">
    <cofactor evidence="1">
        <name>Zn(2+)</name>
        <dbReference type="ChEBI" id="CHEBI:29105"/>
    </cofactor>
</comment>
<reference evidence="12" key="2">
    <citation type="submission" date="2025-09" db="UniProtKB">
        <authorList>
            <consortium name="Ensembl"/>
        </authorList>
    </citation>
    <scope>IDENTIFICATION</scope>
</reference>
<dbReference type="Gene3D" id="3.20.20.140">
    <property type="entry name" value="Metal-dependent hydrolases"/>
    <property type="match status" value="1"/>
</dbReference>
<dbReference type="GO" id="GO:0003876">
    <property type="term" value="F:AMP deaminase activity"/>
    <property type="evidence" value="ECO:0007669"/>
    <property type="project" value="UniProtKB-EC"/>
</dbReference>
<dbReference type="PROSITE" id="PS00485">
    <property type="entry name" value="A_DEAMINASE"/>
    <property type="match status" value="1"/>
</dbReference>
<comment type="function">
    <text evidence="9">AMP deaminase plays a critical role in energy metabolism. Catalyzes the deamination of AMP to IMP and plays an important role in the purine nucleotide cycle.</text>
</comment>
<dbReference type="FunFam" id="4.10.800.20:FF:000001">
    <property type="entry name" value="AMP deaminase"/>
    <property type="match status" value="1"/>
</dbReference>
<dbReference type="UniPathway" id="UPA00591">
    <property type="reaction ID" value="UER00663"/>
</dbReference>
<evidence type="ECO:0000256" key="6">
    <source>
        <dbReference type="ARBA" id="ARBA00022801"/>
    </source>
</evidence>
<dbReference type="FunFam" id="3.20.20.140:FF:000035">
    <property type="entry name" value="Probable amp deaminase"/>
    <property type="match status" value="1"/>
</dbReference>
<evidence type="ECO:0000313" key="13">
    <source>
        <dbReference type="Proteomes" id="UP000472262"/>
    </source>
</evidence>
<dbReference type="GO" id="GO:0097009">
    <property type="term" value="P:energy homeostasis"/>
    <property type="evidence" value="ECO:0007669"/>
    <property type="project" value="UniProtKB-ARBA"/>
</dbReference>
<keyword evidence="5" id="KW-0479">Metal-binding</keyword>
<dbReference type="PIRSF" id="PIRSF001251">
    <property type="entry name" value="AMP_deaminase_met"/>
    <property type="match status" value="1"/>
</dbReference>
<evidence type="ECO:0000256" key="2">
    <source>
        <dbReference type="ARBA" id="ARBA00004955"/>
    </source>
</evidence>
<dbReference type="GO" id="GO:0046872">
    <property type="term" value="F:metal ion binding"/>
    <property type="evidence" value="ECO:0007669"/>
    <property type="project" value="UniProtKB-KW"/>
</dbReference>
<comment type="similarity">
    <text evidence="3">Belongs to the metallo-dependent hydrolases superfamily. Adenosine and AMP deaminases family.</text>
</comment>
<evidence type="ECO:0000256" key="9">
    <source>
        <dbReference type="ARBA" id="ARBA00054146"/>
    </source>
</evidence>
<dbReference type="Pfam" id="PF19326">
    <property type="entry name" value="AMP_deaminase"/>
    <property type="match status" value="1"/>
</dbReference>
<keyword evidence="13" id="KW-1185">Reference proteome</keyword>
<dbReference type="GO" id="GO:0005829">
    <property type="term" value="C:cytosol"/>
    <property type="evidence" value="ECO:0007669"/>
    <property type="project" value="TreeGrafter"/>
</dbReference>
<reference evidence="12" key="1">
    <citation type="submission" date="2025-08" db="UniProtKB">
        <authorList>
            <consortium name="Ensembl"/>
        </authorList>
    </citation>
    <scope>IDENTIFICATION</scope>
</reference>
<name>A0A672KVT6_SINGR</name>
<dbReference type="GO" id="GO:0032264">
    <property type="term" value="P:IMP salvage"/>
    <property type="evidence" value="ECO:0007669"/>
    <property type="project" value="UniProtKB-UniPathway"/>
</dbReference>
<evidence type="ECO:0000313" key="12">
    <source>
        <dbReference type="Ensembl" id="ENSSGRP00000015851.1"/>
    </source>
</evidence>
<evidence type="ECO:0000256" key="1">
    <source>
        <dbReference type="ARBA" id="ARBA00001947"/>
    </source>
</evidence>
<dbReference type="AlphaFoldDB" id="A0A672KVT6"/>
<dbReference type="PANTHER" id="PTHR11359:SF3">
    <property type="entry name" value="AMP DEAMINASE 2"/>
    <property type="match status" value="1"/>
</dbReference>
<evidence type="ECO:0000256" key="3">
    <source>
        <dbReference type="ARBA" id="ARBA00006676"/>
    </source>
</evidence>
<evidence type="ECO:0000256" key="10">
    <source>
        <dbReference type="ARBA" id="ARBA00068747"/>
    </source>
</evidence>
<evidence type="ECO:0000256" key="5">
    <source>
        <dbReference type="ARBA" id="ARBA00022723"/>
    </source>
</evidence>
<dbReference type="InterPro" id="IPR006329">
    <property type="entry name" value="AMPD"/>
</dbReference>
<keyword evidence="6" id="KW-0378">Hydrolase</keyword>